<dbReference type="PANTHER" id="PTHR30514">
    <property type="entry name" value="GLUCOKINASE"/>
    <property type="match status" value="1"/>
</dbReference>
<dbReference type="RefSeq" id="WP_191750839.1">
    <property type="nucleotide sequence ID" value="NZ_JACSQZ010000059.1"/>
</dbReference>
<dbReference type="EMBL" id="JACSQZ010000059">
    <property type="protein sequence ID" value="MBD7916089.1"/>
    <property type="molecule type" value="Genomic_DNA"/>
</dbReference>
<dbReference type="PROSITE" id="PS51071">
    <property type="entry name" value="HTH_RPIR"/>
    <property type="match status" value="1"/>
</dbReference>
<name>A0ABR8Q738_9CLOT</name>
<dbReference type="InterPro" id="IPR009057">
    <property type="entry name" value="Homeodomain-like_sf"/>
</dbReference>
<dbReference type="Gene3D" id="1.10.10.10">
    <property type="entry name" value="Winged helix-like DNA-binding domain superfamily/Winged helix DNA-binding domain"/>
    <property type="match status" value="1"/>
</dbReference>
<dbReference type="InterPro" id="IPR036388">
    <property type="entry name" value="WH-like_DNA-bd_sf"/>
</dbReference>
<dbReference type="PROSITE" id="PS51464">
    <property type="entry name" value="SIS"/>
    <property type="match status" value="1"/>
</dbReference>
<feature type="domain" description="SIS" evidence="5">
    <location>
        <begin position="103"/>
        <end position="243"/>
    </location>
</feature>
<evidence type="ECO:0000256" key="2">
    <source>
        <dbReference type="ARBA" id="ARBA00023125"/>
    </source>
</evidence>
<evidence type="ECO:0000313" key="6">
    <source>
        <dbReference type="EMBL" id="MBD7916089.1"/>
    </source>
</evidence>
<keyword evidence="3" id="KW-0804">Transcription</keyword>
<dbReference type="Proteomes" id="UP000640335">
    <property type="component" value="Unassembled WGS sequence"/>
</dbReference>
<evidence type="ECO:0000259" key="4">
    <source>
        <dbReference type="PROSITE" id="PS51071"/>
    </source>
</evidence>
<proteinExistence type="predicted"/>
<reference evidence="6 7" key="1">
    <citation type="submission" date="2020-08" db="EMBL/GenBank/DDBJ databases">
        <title>A Genomic Blueprint of the Chicken Gut Microbiome.</title>
        <authorList>
            <person name="Gilroy R."/>
            <person name="Ravi A."/>
            <person name="Getino M."/>
            <person name="Pursley I."/>
            <person name="Horton D.L."/>
            <person name="Alikhan N.-F."/>
            <person name="Baker D."/>
            <person name="Gharbi K."/>
            <person name="Hall N."/>
            <person name="Watson M."/>
            <person name="Adriaenssens E.M."/>
            <person name="Foster-Nyarko E."/>
            <person name="Jarju S."/>
            <person name="Secka A."/>
            <person name="Antonio M."/>
            <person name="Oren A."/>
            <person name="Chaudhuri R."/>
            <person name="La Ragione R.M."/>
            <person name="Hildebrand F."/>
            <person name="Pallen M.J."/>
        </authorList>
    </citation>
    <scope>NUCLEOTIDE SEQUENCE [LARGE SCALE GENOMIC DNA]</scope>
    <source>
        <strain evidence="6 7">Sa3CUN1</strain>
    </source>
</reference>
<keyword evidence="1" id="KW-0805">Transcription regulation</keyword>
<evidence type="ECO:0000259" key="5">
    <source>
        <dbReference type="PROSITE" id="PS51464"/>
    </source>
</evidence>
<feature type="domain" description="HTH rpiR-type" evidence="4">
    <location>
        <begin position="1"/>
        <end position="73"/>
    </location>
</feature>
<protein>
    <submittedName>
        <fullName evidence="6">MurR/RpiR family transcriptional regulator</fullName>
    </submittedName>
</protein>
<dbReference type="PANTHER" id="PTHR30514:SF1">
    <property type="entry name" value="HTH-TYPE TRANSCRIPTIONAL REGULATOR HEXR-RELATED"/>
    <property type="match status" value="1"/>
</dbReference>
<evidence type="ECO:0000256" key="1">
    <source>
        <dbReference type="ARBA" id="ARBA00023015"/>
    </source>
</evidence>
<dbReference type="Gene3D" id="3.40.50.10490">
    <property type="entry name" value="Glucose-6-phosphate isomerase like protein, domain 1"/>
    <property type="match status" value="1"/>
</dbReference>
<dbReference type="SUPFAM" id="SSF46689">
    <property type="entry name" value="Homeodomain-like"/>
    <property type="match status" value="1"/>
</dbReference>
<dbReference type="SUPFAM" id="SSF53697">
    <property type="entry name" value="SIS domain"/>
    <property type="match status" value="1"/>
</dbReference>
<dbReference type="InterPro" id="IPR000281">
    <property type="entry name" value="HTH_RpiR"/>
</dbReference>
<dbReference type="InterPro" id="IPR046348">
    <property type="entry name" value="SIS_dom_sf"/>
</dbReference>
<dbReference type="InterPro" id="IPR001347">
    <property type="entry name" value="SIS_dom"/>
</dbReference>
<gene>
    <name evidence="6" type="ORF">H9660_13120</name>
</gene>
<comment type="caution">
    <text evidence="6">The sequence shown here is derived from an EMBL/GenBank/DDBJ whole genome shotgun (WGS) entry which is preliminary data.</text>
</comment>
<dbReference type="InterPro" id="IPR047640">
    <property type="entry name" value="RpiR-like"/>
</dbReference>
<dbReference type="CDD" id="cd05013">
    <property type="entry name" value="SIS_RpiR"/>
    <property type="match status" value="1"/>
</dbReference>
<keyword evidence="7" id="KW-1185">Reference proteome</keyword>
<evidence type="ECO:0000256" key="3">
    <source>
        <dbReference type="ARBA" id="ARBA00023163"/>
    </source>
</evidence>
<organism evidence="6 7">
    <name type="scientific">Clostridium gallinarum</name>
    <dbReference type="NCBI Taxonomy" id="2762246"/>
    <lineage>
        <taxon>Bacteria</taxon>
        <taxon>Bacillati</taxon>
        <taxon>Bacillota</taxon>
        <taxon>Clostridia</taxon>
        <taxon>Eubacteriales</taxon>
        <taxon>Clostridiaceae</taxon>
        <taxon>Clostridium</taxon>
    </lineage>
</organism>
<accession>A0ABR8Q738</accession>
<dbReference type="Pfam" id="PF01418">
    <property type="entry name" value="HTH_6"/>
    <property type="match status" value="1"/>
</dbReference>
<dbReference type="InterPro" id="IPR035472">
    <property type="entry name" value="RpiR-like_SIS"/>
</dbReference>
<sequence>MLTIEQLKKLNELDMLIYNYINENKEKALNMKIKDLADEIHVSNSSIIRFCKKVGCNGYSEFKIKYKIFMQDNKNNINSIISEDIEGMFDFFNRVDNEKLFNNIKKFANIIHGCDKVIFLGVGTSGILAQYGARFFTNIGKFSIAISDPFYPVPKDFYGNAVVIGLSVSGETIETINQINKFKEEKCKILSITNRKDCTLNKIADESLTYYMPYEKVNEYYNITTQVPVIYFLELLAKQVYNCCQNEDLNEYC</sequence>
<dbReference type="Pfam" id="PF01380">
    <property type="entry name" value="SIS"/>
    <property type="match status" value="1"/>
</dbReference>
<evidence type="ECO:0000313" key="7">
    <source>
        <dbReference type="Proteomes" id="UP000640335"/>
    </source>
</evidence>
<keyword evidence="2" id="KW-0238">DNA-binding</keyword>